<dbReference type="PANTHER" id="PTHR39069:SF8">
    <property type="entry name" value="FI17111P1"/>
    <property type="match status" value="1"/>
</dbReference>
<evidence type="ECO:0000256" key="1">
    <source>
        <dbReference type="SAM" id="Phobius"/>
    </source>
</evidence>
<dbReference type="InterPro" id="IPR016187">
    <property type="entry name" value="CTDL_fold"/>
</dbReference>
<dbReference type="Proteomes" id="UP000663879">
    <property type="component" value="Unassembled WGS sequence"/>
</dbReference>
<dbReference type="AlphaFoldDB" id="A0A814BWS0"/>
<feature type="transmembrane region" description="Helical" evidence="1">
    <location>
        <begin position="65"/>
        <end position="88"/>
    </location>
</feature>
<keyword evidence="1" id="KW-1133">Transmembrane helix</keyword>
<reference evidence="2" key="1">
    <citation type="submission" date="2021-02" db="EMBL/GenBank/DDBJ databases">
        <authorList>
            <person name="Nowell W R."/>
        </authorList>
    </citation>
    <scope>NUCLEOTIDE SEQUENCE</scope>
    <source>
        <strain evidence="2">Ploen Becks lab</strain>
    </source>
</reference>
<proteinExistence type="predicted"/>
<dbReference type="OrthoDB" id="8950604at2759"/>
<sequence>MESKNIAESFVRNVLADKESYLLNAKKLDHSNKCDLYQFEYKVEKSKAVLNMELLEKGLVEIPRWIVYVSLIIMTFLIAFFILSLLTLGNIIGKSDAMYQQSCSDRPCSKALNLKCINKTCQCESPKYYTKKCVDLSKYGEKCMFTSHCINGQSLSCMGSICSCALNKYWSSDVSLCVDRLTYGQSCSGDQCKINSNLICSSSGTCDCIDDTLYYWSDSSNSCISKKKYSQACTLDSQCLNSQLTICKNNEYCLCIDTEYFDGTNCVAKVGEGIGCSYDYMCLNPMYCDTQNRNCTCAPYYFYDTLTNNCKAQYSNGQGLCYSHHHCRQDYKLTCDLTSNLCTCPSPKYTWSTHTNSCKLTYVQGTCSAQTDCNTSENLICVLNTNNCTCPSLTTYGTCDCVKRLRNETYWDLDSKRCLPSISFNTSECSEDYMCKTITELTYCNKVSYLCECPQPGGWLSSGKCKKCSDDEIFFDGLCYYYSSKDNFKVKRDDVYSAYQNRTIKAKPAILNTNATLNFINDNDDTGEIYWISGKKKNNGQGQGSGGYSWSPTDGSLTIDSTICTISGNEQCINFNNGCYNANEPCNNQHYYICQS</sequence>
<dbReference type="PANTHER" id="PTHR39069">
    <property type="entry name" value="ECDYSONE-INDUCIBLE GENE E1, ISOFORM A"/>
    <property type="match status" value="1"/>
</dbReference>
<dbReference type="EMBL" id="CAJNOC010002420">
    <property type="protein sequence ID" value="CAF0931904.1"/>
    <property type="molecule type" value="Genomic_DNA"/>
</dbReference>
<evidence type="ECO:0000313" key="2">
    <source>
        <dbReference type="EMBL" id="CAF0931904.1"/>
    </source>
</evidence>
<protein>
    <submittedName>
        <fullName evidence="2">Uncharacterized protein</fullName>
    </submittedName>
</protein>
<organism evidence="2 3">
    <name type="scientific">Brachionus calyciflorus</name>
    <dbReference type="NCBI Taxonomy" id="104777"/>
    <lineage>
        <taxon>Eukaryota</taxon>
        <taxon>Metazoa</taxon>
        <taxon>Spiralia</taxon>
        <taxon>Gnathifera</taxon>
        <taxon>Rotifera</taxon>
        <taxon>Eurotatoria</taxon>
        <taxon>Monogononta</taxon>
        <taxon>Pseudotrocha</taxon>
        <taxon>Ploima</taxon>
        <taxon>Brachionidae</taxon>
        <taxon>Brachionus</taxon>
    </lineage>
</organism>
<dbReference type="SUPFAM" id="SSF56436">
    <property type="entry name" value="C-type lectin-like"/>
    <property type="match status" value="1"/>
</dbReference>
<comment type="caution">
    <text evidence="2">The sequence shown here is derived from an EMBL/GenBank/DDBJ whole genome shotgun (WGS) entry which is preliminary data.</text>
</comment>
<accession>A0A814BWS0</accession>
<gene>
    <name evidence="2" type="ORF">OXX778_LOCUS12953</name>
</gene>
<evidence type="ECO:0000313" key="3">
    <source>
        <dbReference type="Proteomes" id="UP000663879"/>
    </source>
</evidence>
<keyword evidence="3" id="KW-1185">Reference proteome</keyword>
<keyword evidence="1" id="KW-0812">Transmembrane</keyword>
<name>A0A814BWS0_9BILA</name>
<keyword evidence="1" id="KW-0472">Membrane</keyword>